<dbReference type="GO" id="GO:0006282">
    <property type="term" value="P:regulation of DNA repair"/>
    <property type="evidence" value="ECO:0007669"/>
    <property type="project" value="UniProtKB-UniRule"/>
</dbReference>
<evidence type="ECO:0000256" key="2">
    <source>
        <dbReference type="ARBA" id="ARBA00009695"/>
    </source>
</evidence>
<evidence type="ECO:0000256" key="1">
    <source>
        <dbReference type="ARBA" id="ARBA00004496"/>
    </source>
</evidence>
<evidence type="ECO:0000313" key="12">
    <source>
        <dbReference type="Proteomes" id="UP000254230"/>
    </source>
</evidence>
<proteinExistence type="inferred from homology"/>
<feature type="domain" description="RecX third three-helical" evidence="7">
    <location>
        <begin position="101"/>
        <end position="141"/>
    </location>
</feature>
<evidence type="ECO:0000256" key="3">
    <source>
        <dbReference type="ARBA" id="ARBA00018111"/>
    </source>
</evidence>
<evidence type="ECO:0000259" key="7">
    <source>
        <dbReference type="Pfam" id="PF21981"/>
    </source>
</evidence>
<dbReference type="InterPro" id="IPR053926">
    <property type="entry name" value="RecX_HTH_1st"/>
</dbReference>
<evidence type="ECO:0000313" key="10">
    <source>
        <dbReference type="EMBL" id="STY17548.1"/>
    </source>
</evidence>
<name>A0A378KW15_9GAMM</name>
<sequence length="145" mass="17023">MTKAFDSAIRLLSRREHGAMELSKKLERKGFDSTEIKDALDACQRLDLQNDHRFVEQFSRARIRQGYGPLKIIQELKSKGVDQELILTELAKERDNWVAYALDVWEKKCKGRTDLNFTELQKQQRFLLYRGFSMDIIDAVVKELK</sequence>
<comment type="function">
    <text evidence="5">Modulates RecA activity.</text>
</comment>
<feature type="domain" description="RecX first three-helical" evidence="8">
    <location>
        <begin position="4"/>
        <end position="41"/>
    </location>
</feature>
<organism evidence="10 12">
    <name type="scientific">Legionella quateirensis</name>
    <dbReference type="NCBI Taxonomy" id="45072"/>
    <lineage>
        <taxon>Bacteria</taxon>
        <taxon>Pseudomonadati</taxon>
        <taxon>Pseudomonadota</taxon>
        <taxon>Gammaproteobacteria</taxon>
        <taxon>Legionellales</taxon>
        <taxon>Legionellaceae</taxon>
        <taxon>Legionella</taxon>
    </lineage>
</organism>
<dbReference type="Proteomes" id="UP000054639">
    <property type="component" value="Unassembled WGS sequence"/>
</dbReference>
<reference evidence="10 12" key="2">
    <citation type="submission" date="2018-06" db="EMBL/GenBank/DDBJ databases">
        <authorList>
            <consortium name="Pathogen Informatics"/>
            <person name="Doyle S."/>
        </authorList>
    </citation>
    <scope>NUCLEOTIDE SEQUENCE [LARGE SCALE GENOMIC DNA]</scope>
    <source>
        <strain evidence="10 12">NCTC12376</strain>
    </source>
</reference>
<protein>
    <recommendedName>
        <fullName evidence="3 5">Regulatory protein RecX</fullName>
    </recommendedName>
</protein>
<dbReference type="OrthoDB" id="7066780at2"/>
<evidence type="ECO:0000259" key="8">
    <source>
        <dbReference type="Pfam" id="PF21982"/>
    </source>
</evidence>
<gene>
    <name evidence="5 10" type="primary">recX</name>
    <name evidence="9" type="ORF">Lqua_1435</name>
    <name evidence="10" type="ORF">NCTC12376_01356</name>
</gene>
<dbReference type="RefSeq" id="WP_058473595.1">
    <property type="nucleotide sequence ID" value="NZ_CAAAIL010000013.1"/>
</dbReference>
<dbReference type="InterPro" id="IPR053924">
    <property type="entry name" value="RecX_HTH_2nd"/>
</dbReference>
<dbReference type="PANTHER" id="PTHR33602">
    <property type="entry name" value="REGULATORY PROTEIN RECX FAMILY PROTEIN"/>
    <property type="match status" value="1"/>
</dbReference>
<keyword evidence="11" id="KW-1185">Reference proteome</keyword>
<dbReference type="GO" id="GO:0005737">
    <property type="term" value="C:cytoplasm"/>
    <property type="evidence" value="ECO:0007669"/>
    <property type="project" value="UniProtKB-SubCell"/>
</dbReference>
<dbReference type="Gene3D" id="1.10.10.10">
    <property type="entry name" value="Winged helix-like DNA-binding domain superfamily/Winged helix DNA-binding domain"/>
    <property type="match status" value="3"/>
</dbReference>
<feature type="domain" description="RecX second three-helical" evidence="6">
    <location>
        <begin position="50"/>
        <end position="86"/>
    </location>
</feature>
<dbReference type="NCBIfam" id="NF001057">
    <property type="entry name" value="PRK00117.3-3"/>
    <property type="match status" value="1"/>
</dbReference>
<dbReference type="Pfam" id="PF21982">
    <property type="entry name" value="RecX_HTH1"/>
    <property type="match status" value="1"/>
</dbReference>
<dbReference type="HAMAP" id="MF_01114">
    <property type="entry name" value="RecX"/>
    <property type="match status" value="1"/>
</dbReference>
<keyword evidence="4 5" id="KW-0963">Cytoplasm</keyword>
<evidence type="ECO:0000256" key="5">
    <source>
        <dbReference type="HAMAP-Rule" id="MF_01114"/>
    </source>
</evidence>
<dbReference type="Pfam" id="PF21981">
    <property type="entry name" value="RecX_HTH3"/>
    <property type="match status" value="1"/>
</dbReference>
<dbReference type="InterPro" id="IPR036388">
    <property type="entry name" value="WH-like_DNA-bd_sf"/>
</dbReference>
<dbReference type="Pfam" id="PF02631">
    <property type="entry name" value="RecX_HTH2"/>
    <property type="match status" value="1"/>
</dbReference>
<comment type="similarity">
    <text evidence="2 5">Belongs to the RecX family.</text>
</comment>
<dbReference type="STRING" id="45072.Lqua_1435"/>
<evidence type="ECO:0000256" key="4">
    <source>
        <dbReference type="ARBA" id="ARBA00022490"/>
    </source>
</evidence>
<evidence type="ECO:0000313" key="9">
    <source>
        <dbReference type="EMBL" id="KTD51208.1"/>
    </source>
</evidence>
<reference evidence="9 11" key="1">
    <citation type="submission" date="2015-11" db="EMBL/GenBank/DDBJ databases">
        <title>Genomic analysis of 38 Legionella species identifies large and diverse effector repertoires.</title>
        <authorList>
            <person name="Burstein D."/>
            <person name="Amaro F."/>
            <person name="Zusman T."/>
            <person name="Lifshitz Z."/>
            <person name="Cohen O."/>
            <person name="Gilbert J.A."/>
            <person name="Pupko T."/>
            <person name="Shuman H.A."/>
            <person name="Segal G."/>
        </authorList>
    </citation>
    <scope>NUCLEOTIDE SEQUENCE [LARGE SCALE GENOMIC DNA]</scope>
    <source>
        <strain evidence="9 11">ATCC 49507</strain>
    </source>
</reference>
<dbReference type="AlphaFoldDB" id="A0A378KW15"/>
<evidence type="ECO:0000259" key="6">
    <source>
        <dbReference type="Pfam" id="PF02631"/>
    </source>
</evidence>
<dbReference type="EMBL" id="LNYR01000012">
    <property type="protein sequence ID" value="KTD51208.1"/>
    <property type="molecule type" value="Genomic_DNA"/>
</dbReference>
<dbReference type="PANTHER" id="PTHR33602:SF1">
    <property type="entry name" value="REGULATORY PROTEIN RECX FAMILY PROTEIN"/>
    <property type="match status" value="1"/>
</dbReference>
<accession>A0A378KW15</accession>
<dbReference type="EMBL" id="UGOW01000001">
    <property type="protein sequence ID" value="STY17548.1"/>
    <property type="molecule type" value="Genomic_DNA"/>
</dbReference>
<dbReference type="InterPro" id="IPR053925">
    <property type="entry name" value="RecX_HTH_3rd"/>
</dbReference>
<evidence type="ECO:0000313" key="11">
    <source>
        <dbReference type="Proteomes" id="UP000054639"/>
    </source>
</evidence>
<dbReference type="Proteomes" id="UP000254230">
    <property type="component" value="Unassembled WGS sequence"/>
</dbReference>
<comment type="subcellular location">
    <subcellularLocation>
        <location evidence="1 5">Cytoplasm</location>
    </subcellularLocation>
</comment>
<dbReference type="InterPro" id="IPR003783">
    <property type="entry name" value="Regulatory_RecX"/>
</dbReference>